<dbReference type="Proteomes" id="UP000325577">
    <property type="component" value="Linkage Group LG12"/>
</dbReference>
<dbReference type="EMBL" id="CM018035">
    <property type="protein sequence ID" value="KAA8542361.1"/>
    <property type="molecule type" value="Genomic_DNA"/>
</dbReference>
<dbReference type="InterPro" id="IPR040378">
    <property type="entry name" value="BASL"/>
</dbReference>
<dbReference type="OrthoDB" id="1300198at2759"/>
<keyword evidence="3" id="KW-1185">Reference proteome</keyword>
<dbReference type="GO" id="GO:0009786">
    <property type="term" value="P:regulation of asymmetric cell division"/>
    <property type="evidence" value="ECO:0007669"/>
    <property type="project" value="InterPro"/>
</dbReference>
<accession>A0A5J5BMM2</accession>
<feature type="region of interest" description="Disordered" evidence="1">
    <location>
        <begin position="35"/>
        <end position="58"/>
    </location>
</feature>
<gene>
    <name evidence="2" type="ORF">F0562_023503</name>
</gene>
<protein>
    <submittedName>
        <fullName evidence="2">Uncharacterized protein</fullName>
    </submittedName>
</protein>
<dbReference type="PANTHER" id="PTHR33914:SF15">
    <property type="entry name" value="PROTEIN WAVE"/>
    <property type="match status" value="1"/>
</dbReference>
<proteinExistence type="predicted"/>
<sequence length="257" mass="28107">MSVKSIQDPLLENKPNGDAVRSLLEVNGFMTRDDSIDGRERITQHTTTPSESGGGEERTDLYTDRLVMDCETPELAVFLHESNYQVVTDICVNRIVPSQDSCSVENCELDHNIISFFLSSYVDINSNSTKEALDTVSSISNGLGTFSENNCFKDAVKQSGSGNLMIKGKVHFDASAEVADDGSAKNITERPILVRELDYNHSHLQLSNSTDYQVPTKGIVLASSMTSSATEALHKNSHAVEAAPKSEVESRSIMHDC</sequence>
<dbReference type="AlphaFoldDB" id="A0A5J5BMM2"/>
<reference evidence="2 3" key="1">
    <citation type="submission" date="2019-09" db="EMBL/GenBank/DDBJ databases">
        <title>A chromosome-level genome assembly of the Chinese tupelo Nyssa sinensis.</title>
        <authorList>
            <person name="Yang X."/>
            <person name="Kang M."/>
            <person name="Yang Y."/>
            <person name="Xiong H."/>
            <person name="Wang M."/>
            <person name="Zhang Z."/>
            <person name="Wang Z."/>
            <person name="Wu H."/>
            <person name="Ma T."/>
            <person name="Liu J."/>
            <person name="Xi Z."/>
        </authorList>
    </citation>
    <scope>NUCLEOTIDE SEQUENCE [LARGE SCALE GENOMIC DNA]</scope>
    <source>
        <strain evidence="2">J267</strain>
        <tissue evidence="2">Leaf</tissue>
    </source>
</reference>
<evidence type="ECO:0000313" key="2">
    <source>
        <dbReference type="EMBL" id="KAA8542361.1"/>
    </source>
</evidence>
<evidence type="ECO:0000256" key="1">
    <source>
        <dbReference type="SAM" id="MobiDB-lite"/>
    </source>
</evidence>
<feature type="region of interest" description="Disordered" evidence="1">
    <location>
        <begin position="235"/>
        <end position="257"/>
    </location>
</feature>
<dbReference type="PANTHER" id="PTHR33914">
    <property type="entry name" value="18S PRE-RIBOSOMAL ASSEMBLY PROTEIN GAR2-LIKE PROTEIN"/>
    <property type="match status" value="1"/>
</dbReference>
<organism evidence="2 3">
    <name type="scientific">Nyssa sinensis</name>
    <dbReference type="NCBI Taxonomy" id="561372"/>
    <lineage>
        <taxon>Eukaryota</taxon>
        <taxon>Viridiplantae</taxon>
        <taxon>Streptophyta</taxon>
        <taxon>Embryophyta</taxon>
        <taxon>Tracheophyta</taxon>
        <taxon>Spermatophyta</taxon>
        <taxon>Magnoliopsida</taxon>
        <taxon>eudicotyledons</taxon>
        <taxon>Gunneridae</taxon>
        <taxon>Pentapetalae</taxon>
        <taxon>asterids</taxon>
        <taxon>Cornales</taxon>
        <taxon>Nyssaceae</taxon>
        <taxon>Nyssa</taxon>
    </lineage>
</organism>
<name>A0A5J5BMM2_9ASTE</name>
<evidence type="ECO:0000313" key="3">
    <source>
        <dbReference type="Proteomes" id="UP000325577"/>
    </source>
</evidence>
<feature type="compositionally biased region" description="Basic and acidic residues" evidence="1">
    <location>
        <begin position="244"/>
        <end position="257"/>
    </location>
</feature>